<name>A0A4R2NUU7_9FLAO</name>
<comment type="caution">
    <text evidence="2">The sequence shown here is derived from an EMBL/GenBank/DDBJ whole genome shotgun (WGS) entry which is preliminary data.</text>
</comment>
<sequence>MKRVIVTYEKLTTDILDLLVEKYPDGYDYEDIISFKNAKGETVKAVQVNTEDTIYLVKISSKLEKKMEDHADDYDDNDDGYDFDNESLPDFDEDNFSE</sequence>
<dbReference type="Proteomes" id="UP000294564">
    <property type="component" value="Unassembled WGS sequence"/>
</dbReference>
<dbReference type="EMBL" id="SLXM01000003">
    <property type="protein sequence ID" value="TCP25869.1"/>
    <property type="molecule type" value="Genomic_DNA"/>
</dbReference>
<dbReference type="AlphaFoldDB" id="A0A4R2NUU7"/>
<proteinExistence type="predicted"/>
<evidence type="ECO:0000313" key="3">
    <source>
        <dbReference type="Proteomes" id="UP000294564"/>
    </source>
</evidence>
<dbReference type="OrthoDB" id="1122172at2"/>
<dbReference type="RefSeq" id="WP_132794256.1">
    <property type="nucleotide sequence ID" value="NZ_SLXM01000003.1"/>
</dbReference>
<keyword evidence="3" id="KW-1185">Reference proteome</keyword>
<evidence type="ECO:0000313" key="2">
    <source>
        <dbReference type="EMBL" id="TCP25869.1"/>
    </source>
</evidence>
<accession>A0A4R2NUU7</accession>
<evidence type="ECO:0008006" key="4">
    <source>
        <dbReference type="Google" id="ProtNLM"/>
    </source>
</evidence>
<feature type="region of interest" description="Disordered" evidence="1">
    <location>
        <begin position="70"/>
        <end position="98"/>
    </location>
</feature>
<reference evidence="2 3" key="1">
    <citation type="submission" date="2019-03" db="EMBL/GenBank/DDBJ databases">
        <title>Genomic Encyclopedia of Type Strains, Phase IV (KMG-IV): sequencing the most valuable type-strain genomes for metagenomic binning, comparative biology and taxonomic classification.</title>
        <authorList>
            <person name="Goeker M."/>
        </authorList>
    </citation>
    <scope>NUCLEOTIDE SEQUENCE [LARGE SCALE GENOMIC DNA]</scope>
    <source>
        <strain evidence="2 3">DSM 14836</strain>
    </source>
</reference>
<organism evidence="2 3">
    <name type="scientific">Tenacibaculum skagerrakense</name>
    <dbReference type="NCBI Taxonomy" id="186571"/>
    <lineage>
        <taxon>Bacteria</taxon>
        <taxon>Pseudomonadati</taxon>
        <taxon>Bacteroidota</taxon>
        <taxon>Flavobacteriia</taxon>
        <taxon>Flavobacteriales</taxon>
        <taxon>Flavobacteriaceae</taxon>
        <taxon>Tenacibaculum</taxon>
    </lineage>
</organism>
<gene>
    <name evidence="2" type="ORF">EV195_103231</name>
</gene>
<protein>
    <recommendedName>
        <fullName evidence="4">DNA primase</fullName>
    </recommendedName>
</protein>
<evidence type="ECO:0000256" key="1">
    <source>
        <dbReference type="SAM" id="MobiDB-lite"/>
    </source>
</evidence>